<evidence type="ECO:0000313" key="3">
    <source>
        <dbReference type="Proteomes" id="UP000502377"/>
    </source>
</evidence>
<dbReference type="KEGG" id="crx:CRECT_2331"/>
<feature type="domain" description="Cysteine-rich CPCC" evidence="1">
    <location>
        <begin position="86"/>
        <end position="162"/>
    </location>
</feature>
<name>A0A6G5QQC1_CAMRE</name>
<protein>
    <submittedName>
        <fullName evidence="2">Cysteine-rich CPCC family protein</fullName>
    </submittedName>
</protein>
<dbReference type="Proteomes" id="UP000502377">
    <property type="component" value="Chromosome"/>
</dbReference>
<dbReference type="RefSeq" id="WP_081451653.1">
    <property type="nucleotide sequence ID" value="NZ_CP012543.1"/>
</dbReference>
<dbReference type="Pfam" id="PF14206">
    <property type="entry name" value="Cys_rich_CPCC"/>
    <property type="match status" value="2"/>
</dbReference>
<reference evidence="2 3" key="1">
    <citation type="submission" date="2016-07" db="EMBL/GenBank/DDBJ databases">
        <title>Comparative genomics of the Campylobacter concisus group.</title>
        <authorList>
            <person name="Miller W.G."/>
            <person name="Yee E."/>
            <person name="Chapman M.H."/>
            <person name="Huynh S."/>
            <person name="Bono J.L."/>
            <person name="On S.L.W."/>
            <person name="StLeger J."/>
            <person name="Foster G."/>
            <person name="Parker C.T."/>
        </authorList>
    </citation>
    <scope>NUCLEOTIDE SEQUENCE [LARGE SCALE GENOMIC DNA]</scope>
    <source>
        <strain evidence="2 3">ATCC 33238</strain>
    </source>
</reference>
<dbReference type="AlphaFoldDB" id="A0A6G5QQC1"/>
<organism evidence="2 3">
    <name type="scientific">Campylobacter rectus</name>
    <name type="common">Wolinella recta</name>
    <dbReference type="NCBI Taxonomy" id="203"/>
    <lineage>
        <taxon>Bacteria</taxon>
        <taxon>Pseudomonadati</taxon>
        <taxon>Campylobacterota</taxon>
        <taxon>Epsilonproteobacteria</taxon>
        <taxon>Campylobacterales</taxon>
        <taxon>Campylobacteraceae</taxon>
        <taxon>Campylobacter</taxon>
    </lineage>
</organism>
<proteinExistence type="predicted"/>
<gene>
    <name evidence="2" type="ORF">CRECT_2331</name>
</gene>
<evidence type="ECO:0000313" key="2">
    <source>
        <dbReference type="EMBL" id="QCD47915.1"/>
    </source>
</evidence>
<dbReference type="EMBL" id="CP012543">
    <property type="protein sequence ID" value="QCD47915.1"/>
    <property type="molecule type" value="Genomic_DNA"/>
</dbReference>
<sequence length="164" mass="18661">MIRCPCCGYLTMEINANDGFCIDICPVCFWQFDNISNSDPDRSRGPNSVSLNQAKENYKKMGAIEERLLDCVRPPTKEEFADKRIKCPCCGYLTIVDKEDKNLIQDVCPVCFWQYNTEAINNPDKIIEPNVVSLNEAKKNYKEYKASSKLGSINAREPMDDEIG</sequence>
<dbReference type="InterPro" id="IPR025983">
    <property type="entry name" value="Cys_rich_CPCC"/>
</dbReference>
<evidence type="ECO:0000259" key="1">
    <source>
        <dbReference type="Pfam" id="PF14206"/>
    </source>
</evidence>
<accession>A0A6G5QQC1</accession>
<feature type="domain" description="Cysteine-rich CPCC" evidence="1">
    <location>
        <begin position="3"/>
        <end position="79"/>
    </location>
</feature>